<dbReference type="GO" id="GO:0003677">
    <property type="term" value="F:DNA binding"/>
    <property type="evidence" value="ECO:0007669"/>
    <property type="project" value="InterPro"/>
</dbReference>
<accession>A0AAV2TFE1</accession>
<dbReference type="AlphaFoldDB" id="A0AAV2TFE1"/>
<evidence type="ECO:0000313" key="2">
    <source>
        <dbReference type="EMBL" id="CAL5135415.1"/>
    </source>
</evidence>
<proteinExistence type="predicted"/>
<evidence type="ECO:0008006" key="4">
    <source>
        <dbReference type="Google" id="ProtNLM"/>
    </source>
</evidence>
<gene>
    <name evidence="2" type="ORF">CDAUBV1_LOCUS9561</name>
</gene>
<protein>
    <recommendedName>
        <fullName evidence="4">MBD domain-containing protein</fullName>
    </recommendedName>
</protein>
<feature type="region of interest" description="Disordered" evidence="1">
    <location>
        <begin position="338"/>
        <end position="370"/>
    </location>
</feature>
<evidence type="ECO:0000256" key="1">
    <source>
        <dbReference type="SAM" id="MobiDB-lite"/>
    </source>
</evidence>
<reference evidence="2" key="1">
    <citation type="submission" date="2024-06" db="EMBL/GenBank/DDBJ databases">
        <authorList>
            <person name="Liu X."/>
            <person name="Lenzi L."/>
            <person name="Haldenby T S."/>
            <person name="Uol C."/>
        </authorList>
    </citation>
    <scope>NUCLEOTIDE SEQUENCE</scope>
</reference>
<sequence length="791" mass="82398">MIPGAYAFSTVPVDGTMGGLQVPNSVLSSSLLGTSTVPVPATPSNQFMQQALLRGINLGLLLPLFCPPNIGGPTTLGATFPSSPIQVAAVNPLGYVSPLIICSTPNATALTIDSVNEATSKNVDSHTIVRAPVLYKNNNLCTDPNTNQCNSGSADAADSQQSPPDRIVASYAVAAHAAALANHQPVSKAAEVFLAATAPGRPRHPKRLRNHTTVSTVSRLETYEKPTASASLDVESAATISTNSSNLSVASGRRGGWTRITDRKAGSVVYISPDGFRLRNKEEVYTYFRSVYPTLTEGRNYEELVASCFVFEPTIDTPSFEDGLSFLSALRPNQAVLANPASEPSGSPRSSPACMSAGSEKNTAKLATSTGSVVEDSPVSVQAKASSTVCRISFNPNHAMIGMSVPNKRPRLSDAPSEPGNATEDTSFLPAVSSCPLCSDRTATISTPSDSHSSVLSPLTTNPNPASTDTGIELTGAITVSCQSCVISPDVSTYVSSSETCDGLSAGQGTAISDLSSLSLPALDVSPAVCTSLRPASVSSSVNVSSVLSNGLYRQAADDSVAKMTTETLTTCTLHSSIPSCDLAVVPSAVPSSERSLVGGENRESPQLRGLIPDSCMFNPASISSDNANHLLALSQLLANSRLAQHQQQQQQLATAVMASLSGGSGLNQQYPTMAVGSLNGNLHLAHFLLGAQTQCVPSWPMQSVTTWPEIANGAAVMPTLSGLQPQLIAAAAFQQQQAQAAAVARTAALLQRQQQAIAVQQQQQQQQALTAAQVQSYLSALQRQIPDNPQ</sequence>
<dbReference type="InterPro" id="IPR016177">
    <property type="entry name" value="DNA-bd_dom_sf"/>
</dbReference>
<name>A0AAV2TFE1_CALDB</name>
<comment type="caution">
    <text evidence="2">The sequence shown here is derived from an EMBL/GenBank/DDBJ whole genome shotgun (WGS) entry which is preliminary data.</text>
</comment>
<organism evidence="2 3">
    <name type="scientific">Calicophoron daubneyi</name>
    <name type="common">Rumen fluke</name>
    <name type="synonym">Paramphistomum daubneyi</name>
    <dbReference type="NCBI Taxonomy" id="300641"/>
    <lineage>
        <taxon>Eukaryota</taxon>
        <taxon>Metazoa</taxon>
        <taxon>Spiralia</taxon>
        <taxon>Lophotrochozoa</taxon>
        <taxon>Platyhelminthes</taxon>
        <taxon>Trematoda</taxon>
        <taxon>Digenea</taxon>
        <taxon>Plagiorchiida</taxon>
        <taxon>Pronocephalata</taxon>
        <taxon>Paramphistomoidea</taxon>
        <taxon>Paramphistomidae</taxon>
        <taxon>Calicophoron</taxon>
    </lineage>
</organism>
<feature type="region of interest" description="Disordered" evidence="1">
    <location>
        <begin position="406"/>
        <end position="426"/>
    </location>
</feature>
<evidence type="ECO:0000313" key="3">
    <source>
        <dbReference type="Proteomes" id="UP001497525"/>
    </source>
</evidence>
<feature type="region of interest" description="Disordered" evidence="1">
    <location>
        <begin position="446"/>
        <end position="468"/>
    </location>
</feature>
<feature type="compositionally biased region" description="Polar residues" evidence="1">
    <location>
        <begin position="359"/>
        <end position="370"/>
    </location>
</feature>
<dbReference type="EMBL" id="CAXLJL010000267">
    <property type="protein sequence ID" value="CAL5135415.1"/>
    <property type="molecule type" value="Genomic_DNA"/>
</dbReference>
<dbReference type="SUPFAM" id="SSF54171">
    <property type="entry name" value="DNA-binding domain"/>
    <property type="match status" value="1"/>
</dbReference>
<dbReference type="Proteomes" id="UP001497525">
    <property type="component" value="Unassembled WGS sequence"/>
</dbReference>